<accession>A0A7H0GMG9</accession>
<evidence type="ECO:0000313" key="2">
    <source>
        <dbReference type="EMBL" id="QNP49485.1"/>
    </source>
</evidence>
<evidence type="ECO:0000313" key="3">
    <source>
        <dbReference type="Proteomes" id="UP000516028"/>
    </source>
</evidence>
<dbReference type="Gene3D" id="2.180.10.10">
    <property type="entry name" value="RHS repeat-associated core"/>
    <property type="match status" value="2"/>
</dbReference>
<keyword evidence="3" id="KW-1185">Reference proteome</keyword>
<evidence type="ECO:0000256" key="1">
    <source>
        <dbReference type="SAM" id="MobiDB-lite"/>
    </source>
</evidence>
<sequence length="941" mass="105753">MRGGLERLDEIPELPMARLNMAWQGLHVDDRRNSSLFFVANHALGPWWILGAQPPQGEVTGKRLFLLGMNDRFGRTLRYGRNGDGVVTVVEDGTGRRYRMEHKHFPLIANAGVQGWGEDSGTRLAAVYLTHDPHWPEPLTEPLVRYEYSARGELMAVYGRDGRLQRRFQYHPQWPGRMTGLVYAGRPEITYSYNEQGKVVELAKQGALSYRFEYAKDSTKTIDSLGRETVYHFEGEAGLRRVVKVQHPDGSITQSRFDPSGRQTSSIDALGRETQYELDVATGALLSITPPDGLQSRFSYNAQGQIDESTRPNGASDRYVYEAMGRLASVTDSLEHVTQYLYSDNVSEQPNAIIDARGGKKFFGWNGAGQLTSYTDCSGSITRYRYDHWGQLTGTLGEENTSTRNEYDARGWLIASTNALNQTTRYAYNEAGDLARITAPDGNVVQFERDVQGQPRAYHYGGYTQRFDYDDAGRMVRLTNENGAHTTFEYDVMDRLTKQVNFDGRTQHYQFNAVGDLLRSDDEGLVSRYHYDKGGRLLKRQMGESDQAPAEHFSYTQDGQLAKAWHVTELGGNTITAGFERDMLGRIIRETQSIVGPYGSDVWQHSVDFHFNELGIETKTFYTGLPAIEWQTYGPGHLHGMVLDGRSVIDFERDKLHRETQRRFGPTQTTRSYDALSRLSHLHTHSPLIAEEGSPSTLQRQHHYDAAGQLTRIETPRGPHEYGYDKAGRLIAASQPGLAMQHYRFDPAGNRLFENARITTGPEHWEETVRQHMGTSASTRWARTPPRTITARQRSGWTTASPTTASSTTNTTPGQPQAQAQGRRQRAAPLSLRQQPPAHPLRDGVRHRRARRELPLRPVRQARGQAGAARRCRGEPARARADDVLRLGRGQISPHGKGQPADSHDLRARQLCADDPRGGRKTAPNAFSCTETARSARYSLG</sequence>
<protein>
    <submittedName>
        <fullName evidence="2">RHS repeat protein</fullName>
    </submittedName>
</protein>
<dbReference type="KEGG" id="daer:H9K75_05610"/>
<dbReference type="Pfam" id="PF05593">
    <property type="entry name" value="RHS_repeat"/>
    <property type="match status" value="4"/>
</dbReference>
<dbReference type="AlphaFoldDB" id="A0A7H0GMG9"/>
<dbReference type="PANTHER" id="PTHR32305">
    <property type="match status" value="1"/>
</dbReference>
<feature type="region of interest" description="Disordered" evidence="1">
    <location>
        <begin position="763"/>
        <end position="854"/>
    </location>
</feature>
<feature type="compositionally biased region" description="Low complexity" evidence="1">
    <location>
        <begin position="798"/>
        <end position="822"/>
    </location>
</feature>
<organism evidence="2 3">
    <name type="scientific">Diaphorobacter aerolatus</name>
    <dbReference type="NCBI Taxonomy" id="1288495"/>
    <lineage>
        <taxon>Bacteria</taxon>
        <taxon>Pseudomonadati</taxon>
        <taxon>Pseudomonadota</taxon>
        <taxon>Betaproteobacteria</taxon>
        <taxon>Burkholderiales</taxon>
        <taxon>Comamonadaceae</taxon>
        <taxon>Diaphorobacter</taxon>
    </lineage>
</organism>
<dbReference type="NCBIfam" id="TIGR01643">
    <property type="entry name" value="YD_repeat_2x"/>
    <property type="match status" value="5"/>
</dbReference>
<dbReference type="EMBL" id="CP060783">
    <property type="protein sequence ID" value="QNP49485.1"/>
    <property type="molecule type" value="Genomic_DNA"/>
</dbReference>
<dbReference type="Proteomes" id="UP000516028">
    <property type="component" value="Chromosome"/>
</dbReference>
<proteinExistence type="predicted"/>
<gene>
    <name evidence="2" type="ORF">H9K75_05610</name>
</gene>
<name>A0A7H0GMG9_9BURK</name>
<dbReference type="InterPro" id="IPR031325">
    <property type="entry name" value="RHS_repeat"/>
</dbReference>
<dbReference type="RefSeq" id="WP_187725074.1">
    <property type="nucleotide sequence ID" value="NZ_CP060783.1"/>
</dbReference>
<reference evidence="2 3" key="1">
    <citation type="submission" date="2020-08" db="EMBL/GenBank/DDBJ databases">
        <title>Genome sequence of Diaphorobacter aerolatus KACC 16536T.</title>
        <authorList>
            <person name="Hyun D.-W."/>
            <person name="Bae J.-W."/>
        </authorList>
    </citation>
    <scope>NUCLEOTIDE SEQUENCE [LARGE SCALE GENOMIC DNA]</scope>
    <source>
        <strain evidence="2 3">KACC 16536</strain>
    </source>
</reference>
<dbReference type="InterPro" id="IPR050708">
    <property type="entry name" value="T6SS_VgrG/RHS"/>
</dbReference>
<dbReference type="InterPro" id="IPR006530">
    <property type="entry name" value="YD"/>
</dbReference>
<dbReference type="PANTHER" id="PTHR32305:SF15">
    <property type="entry name" value="PROTEIN RHSA-RELATED"/>
    <property type="match status" value="1"/>
</dbReference>